<dbReference type="CDD" id="cd04725">
    <property type="entry name" value="OMP_decarboxylase_like"/>
    <property type="match status" value="1"/>
</dbReference>
<evidence type="ECO:0000256" key="3">
    <source>
        <dbReference type="ARBA" id="ARBA00011738"/>
    </source>
</evidence>
<evidence type="ECO:0000259" key="13">
    <source>
        <dbReference type="SMART" id="SM00934"/>
    </source>
</evidence>
<dbReference type="GO" id="GO:0044205">
    <property type="term" value="P:'de novo' UMP biosynthetic process"/>
    <property type="evidence" value="ECO:0007669"/>
    <property type="project" value="UniProtKB-UniRule"/>
</dbReference>
<comment type="subunit">
    <text evidence="3 9">Homodimer.</text>
</comment>
<evidence type="ECO:0000256" key="5">
    <source>
        <dbReference type="ARBA" id="ARBA00022975"/>
    </source>
</evidence>
<dbReference type="OrthoDB" id="9806203at2"/>
<dbReference type="Pfam" id="PF00215">
    <property type="entry name" value="OMPdecase"/>
    <property type="match status" value="1"/>
</dbReference>
<dbReference type="Gene3D" id="3.20.20.70">
    <property type="entry name" value="Aldolase class I"/>
    <property type="match status" value="1"/>
</dbReference>
<feature type="binding site" evidence="9 11">
    <location>
        <position position="217"/>
    </location>
    <ligand>
        <name>substrate</name>
    </ligand>
</feature>
<feature type="binding site" evidence="9 11">
    <location>
        <position position="34"/>
    </location>
    <ligand>
        <name>substrate</name>
    </ligand>
</feature>
<dbReference type="InterPro" id="IPR014732">
    <property type="entry name" value="OMPdecase"/>
</dbReference>
<dbReference type="PANTHER" id="PTHR32119:SF2">
    <property type="entry name" value="OROTIDINE 5'-PHOSPHATE DECARBOXYLASE"/>
    <property type="match status" value="1"/>
</dbReference>
<evidence type="ECO:0000256" key="1">
    <source>
        <dbReference type="ARBA" id="ARBA00002356"/>
    </source>
</evidence>
<sequence length="237" mass="25179">MNTRDRLIVALDVDSPEKAIHLTKLLSPYVGAFKVGMELFNSVGPEIIYTLKKLGANIFVDLKLHDIPNTVARASRVLTSHGADILNVHAAGGKEMMQSAAQAVNKEVLDKGLTRPLVVAVTVLTSISARAFKEEIGFAGEIEDKVVNWAKLAQAAGLDGVVASPQEIRAIRQACGPEFVIITPGIRPSGGAVHDQKRVTTPGEAIAAGATYIVVGRPITENSDPVQAARNIVSEMN</sequence>
<dbReference type="GO" id="GO:0004590">
    <property type="term" value="F:orotidine-5'-phosphate decarboxylase activity"/>
    <property type="evidence" value="ECO:0007669"/>
    <property type="project" value="UniProtKB-UniRule"/>
</dbReference>
<dbReference type="NCBIfam" id="TIGR01740">
    <property type="entry name" value="pyrF"/>
    <property type="match status" value="1"/>
</dbReference>
<dbReference type="GO" id="GO:0005829">
    <property type="term" value="C:cytosol"/>
    <property type="evidence" value="ECO:0007669"/>
    <property type="project" value="TreeGrafter"/>
</dbReference>
<dbReference type="UniPathway" id="UPA00070">
    <property type="reaction ID" value="UER00120"/>
</dbReference>
<dbReference type="GO" id="GO:0006207">
    <property type="term" value="P:'de novo' pyrimidine nucleobase biosynthetic process"/>
    <property type="evidence" value="ECO:0007669"/>
    <property type="project" value="InterPro"/>
</dbReference>
<protein>
    <recommendedName>
        <fullName evidence="9">Orotidine 5'-phosphate decarboxylase</fullName>
        <ecNumber evidence="9">4.1.1.23</ecNumber>
    </recommendedName>
    <alternativeName>
        <fullName evidence="9">OMP decarboxylase</fullName>
        <shortName evidence="9">OMPDCase</shortName>
        <shortName evidence="9">OMPdecase</shortName>
    </alternativeName>
</protein>
<dbReference type="RefSeq" id="WP_015757861.1">
    <property type="nucleotide sequence ID" value="NC_013216.1"/>
</dbReference>
<dbReference type="EMBL" id="CP001720">
    <property type="protein sequence ID" value="ACV63160.1"/>
    <property type="molecule type" value="Genomic_DNA"/>
</dbReference>
<dbReference type="KEGG" id="dae:Dtox_2349"/>
<organism evidence="14 15">
    <name type="scientific">Desulfofarcimen acetoxidans (strain ATCC 49208 / DSM 771 / KCTC 5769 / VKM B-1644 / 5575)</name>
    <name type="common">Desulfotomaculum acetoxidans</name>
    <dbReference type="NCBI Taxonomy" id="485916"/>
    <lineage>
        <taxon>Bacteria</taxon>
        <taxon>Bacillati</taxon>
        <taxon>Bacillota</taxon>
        <taxon>Clostridia</taxon>
        <taxon>Eubacteriales</taxon>
        <taxon>Peptococcaceae</taxon>
        <taxon>Desulfofarcimen</taxon>
    </lineage>
</organism>
<reference evidence="14 15" key="1">
    <citation type="journal article" date="2009" name="Stand. Genomic Sci.">
        <title>Complete genome sequence of Desulfotomaculum acetoxidans type strain (5575).</title>
        <authorList>
            <person name="Spring S."/>
            <person name="Lapidus A."/>
            <person name="Schroder M."/>
            <person name="Gleim D."/>
            <person name="Sims D."/>
            <person name="Meincke L."/>
            <person name="Glavina Del Rio T."/>
            <person name="Tice H."/>
            <person name="Copeland A."/>
            <person name="Cheng J.F."/>
            <person name="Lucas S."/>
            <person name="Chen F."/>
            <person name="Nolan M."/>
            <person name="Bruce D."/>
            <person name="Goodwin L."/>
            <person name="Pitluck S."/>
            <person name="Ivanova N."/>
            <person name="Mavromatis K."/>
            <person name="Mikhailova N."/>
            <person name="Pati A."/>
            <person name="Chen A."/>
            <person name="Palaniappan K."/>
            <person name="Land M."/>
            <person name="Hauser L."/>
            <person name="Chang Y.J."/>
            <person name="Jeffries C.D."/>
            <person name="Chain P."/>
            <person name="Saunders E."/>
            <person name="Brettin T."/>
            <person name="Detter J.C."/>
            <person name="Goker M."/>
            <person name="Bristow J."/>
            <person name="Eisen J.A."/>
            <person name="Markowitz V."/>
            <person name="Hugenholtz P."/>
            <person name="Kyrpides N.C."/>
            <person name="Klenk H.P."/>
            <person name="Han C."/>
        </authorList>
    </citation>
    <scope>NUCLEOTIDE SEQUENCE [LARGE SCALE GENOMIC DNA]</scope>
    <source>
        <strain evidence="15">ATCC 49208 / DSM 771 / VKM B-1644</strain>
    </source>
</reference>
<evidence type="ECO:0000256" key="6">
    <source>
        <dbReference type="ARBA" id="ARBA00023239"/>
    </source>
</evidence>
<evidence type="ECO:0000313" key="14">
    <source>
        <dbReference type="EMBL" id="ACV63160.1"/>
    </source>
</evidence>
<dbReference type="AlphaFoldDB" id="C8W0A5"/>
<dbReference type="Proteomes" id="UP000002217">
    <property type="component" value="Chromosome"/>
</dbReference>
<name>C8W0A5_DESAS</name>
<dbReference type="InterPro" id="IPR011060">
    <property type="entry name" value="RibuloseP-bd_barrel"/>
</dbReference>
<keyword evidence="5 9" id="KW-0665">Pyrimidine biosynthesis</keyword>
<evidence type="ECO:0000256" key="7">
    <source>
        <dbReference type="ARBA" id="ARBA00049157"/>
    </source>
</evidence>
<feature type="binding site" evidence="9">
    <location>
        <begin position="61"/>
        <end position="70"/>
    </location>
    <ligand>
        <name>substrate</name>
    </ligand>
</feature>
<dbReference type="HOGENOM" id="CLU_067069_1_0_9"/>
<feature type="active site" description="Proton donor" evidence="9">
    <location>
        <position position="63"/>
    </location>
</feature>
<feature type="binding site" evidence="9 11">
    <location>
        <position position="187"/>
    </location>
    <ligand>
        <name>substrate</name>
    </ligand>
</feature>
<comment type="function">
    <text evidence="1 9">Catalyzes the decarboxylation of orotidine 5'-monophosphate (OMP) to uridine 5'-monophosphate (UMP).</text>
</comment>
<comment type="similarity">
    <text evidence="8 9">Belongs to the OMP decarboxylase family. Type 1 subfamily.</text>
</comment>
<keyword evidence="6 9" id="KW-0456">Lyase</keyword>
<feature type="active site" description="For OMPdecase activity" evidence="10">
    <location>
        <position position="61"/>
    </location>
</feature>
<feature type="active site" description="For OMPdecase activity" evidence="10">
    <location>
        <position position="66"/>
    </location>
</feature>
<dbReference type="InterPro" id="IPR013785">
    <property type="entry name" value="Aldolase_TIM"/>
</dbReference>
<dbReference type="SMART" id="SM00934">
    <property type="entry name" value="OMPdecase"/>
    <property type="match status" value="1"/>
</dbReference>
<evidence type="ECO:0000313" key="15">
    <source>
        <dbReference type="Proteomes" id="UP000002217"/>
    </source>
</evidence>
<keyword evidence="4 9" id="KW-0210">Decarboxylase</keyword>
<evidence type="ECO:0000256" key="10">
    <source>
        <dbReference type="PIRSR" id="PIRSR614732-1"/>
    </source>
</evidence>
<dbReference type="InterPro" id="IPR001754">
    <property type="entry name" value="OMPdeCOase_dom"/>
</dbReference>
<keyword evidence="15" id="KW-1185">Reference proteome</keyword>
<dbReference type="InterPro" id="IPR018089">
    <property type="entry name" value="OMPdecase_AS"/>
</dbReference>
<dbReference type="PANTHER" id="PTHR32119">
    <property type="entry name" value="OROTIDINE 5'-PHOSPHATE DECARBOXYLASE"/>
    <property type="match status" value="1"/>
</dbReference>
<dbReference type="eggNOG" id="COG0284">
    <property type="taxonomic scope" value="Bacteria"/>
</dbReference>
<evidence type="ECO:0000256" key="12">
    <source>
        <dbReference type="RuleBase" id="RU000512"/>
    </source>
</evidence>
<evidence type="ECO:0000256" key="9">
    <source>
        <dbReference type="HAMAP-Rule" id="MF_01200"/>
    </source>
</evidence>
<proteinExistence type="inferred from homology"/>
<dbReference type="PROSITE" id="PS00156">
    <property type="entry name" value="OMPDECASE"/>
    <property type="match status" value="1"/>
</dbReference>
<feature type="binding site" evidence="9 11">
    <location>
        <position position="216"/>
    </location>
    <ligand>
        <name>substrate</name>
    </ligand>
</feature>
<feature type="binding site" evidence="9 11">
    <location>
        <position position="196"/>
    </location>
    <ligand>
        <name>substrate</name>
    </ligand>
</feature>
<dbReference type="HAMAP" id="MF_01200_B">
    <property type="entry name" value="OMPdecase_type1_B"/>
    <property type="match status" value="1"/>
</dbReference>
<accession>C8W0A5</accession>
<dbReference type="EC" id="4.1.1.23" evidence="9"/>
<evidence type="ECO:0000256" key="11">
    <source>
        <dbReference type="PIRSR" id="PIRSR614732-2"/>
    </source>
</evidence>
<dbReference type="InterPro" id="IPR047596">
    <property type="entry name" value="OMPdecase_bac"/>
</dbReference>
<feature type="active site" description="For OMPdecase activity" evidence="10">
    <location>
        <position position="63"/>
    </location>
</feature>
<dbReference type="NCBIfam" id="NF001273">
    <property type="entry name" value="PRK00230.1"/>
    <property type="match status" value="1"/>
</dbReference>
<feature type="binding site" evidence="9 11">
    <location>
        <position position="125"/>
    </location>
    <ligand>
        <name>substrate</name>
    </ligand>
</feature>
<dbReference type="STRING" id="485916.Dtox_2349"/>
<evidence type="ECO:0000256" key="8">
    <source>
        <dbReference type="ARBA" id="ARBA00061012"/>
    </source>
</evidence>
<feature type="domain" description="Orotidine 5'-phosphate decarboxylase" evidence="13">
    <location>
        <begin position="6"/>
        <end position="232"/>
    </location>
</feature>
<dbReference type="SUPFAM" id="SSF51366">
    <property type="entry name" value="Ribulose-phoshate binding barrel"/>
    <property type="match status" value="1"/>
</dbReference>
<evidence type="ECO:0000256" key="4">
    <source>
        <dbReference type="ARBA" id="ARBA00022793"/>
    </source>
</evidence>
<gene>
    <name evidence="9" type="primary">pyrF</name>
    <name evidence="14" type="ordered locus">Dtox_2349</name>
</gene>
<feature type="binding site" evidence="9 11">
    <location>
        <position position="12"/>
    </location>
    <ligand>
        <name>substrate</name>
    </ligand>
</feature>
<comment type="pathway">
    <text evidence="2 9 12">Pyrimidine metabolism; UMP biosynthesis via de novo pathway; UMP from orotate: step 2/2.</text>
</comment>
<evidence type="ECO:0000256" key="2">
    <source>
        <dbReference type="ARBA" id="ARBA00004861"/>
    </source>
</evidence>
<comment type="catalytic activity">
    <reaction evidence="7 9 12">
        <text>orotidine 5'-phosphate + H(+) = UMP + CO2</text>
        <dbReference type="Rhea" id="RHEA:11596"/>
        <dbReference type="ChEBI" id="CHEBI:15378"/>
        <dbReference type="ChEBI" id="CHEBI:16526"/>
        <dbReference type="ChEBI" id="CHEBI:57538"/>
        <dbReference type="ChEBI" id="CHEBI:57865"/>
        <dbReference type="EC" id="4.1.1.23"/>
    </reaction>
</comment>
<dbReference type="FunFam" id="3.20.20.70:FF:000015">
    <property type="entry name" value="Orotidine 5'-phosphate decarboxylase"/>
    <property type="match status" value="1"/>
</dbReference>